<dbReference type="Proteomes" id="UP000319138">
    <property type="component" value="Unassembled WGS sequence"/>
</dbReference>
<comment type="similarity">
    <text evidence="2">Belongs to the nitroreductase family.</text>
</comment>
<evidence type="ECO:0000313" key="9">
    <source>
        <dbReference type="Proteomes" id="UP000319138"/>
    </source>
</evidence>
<dbReference type="RefSeq" id="WP_144189755.1">
    <property type="nucleotide sequence ID" value="NZ_VMHL01000003.1"/>
</dbReference>
<evidence type="ECO:0000256" key="3">
    <source>
        <dbReference type="ARBA" id="ARBA00022630"/>
    </source>
</evidence>
<dbReference type="NCBIfam" id="NF008275">
    <property type="entry name" value="PRK11053.1"/>
    <property type="match status" value="1"/>
</dbReference>
<evidence type="ECO:0000313" key="8">
    <source>
        <dbReference type="EMBL" id="TSJ89403.1"/>
    </source>
</evidence>
<evidence type="ECO:0000256" key="4">
    <source>
        <dbReference type="ARBA" id="ARBA00022643"/>
    </source>
</evidence>
<feature type="domain" description="Nitroreductase" evidence="7">
    <location>
        <begin position="9"/>
        <end position="190"/>
    </location>
</feature>
<organism evidence="8 9">
    <name type="scientific">Gilliamella apicola</name>
    <dbReference type="NCBI Taxonomy" id="1196095"/>
    <lineage>
        <taxon>Bacteria</taxon>
        <taxon>Pseudomonadati</taxon>
        <taxon>Pseudomonadota</taxon>
        <taxon>Gammaproteobacteria</taxon>
        <taxon>Orbales</taxon>
        <taxon>Orbaceae</taxon>
        <taxon>Gilliamella</taxon>
    </lineage>
</organism>
<dbReference type="EMBL" id="VMHL01000003">
    <property type="protein sequence ID" value="TSJ89403.1"/>
    <property type="molecule type" value="Genomic_DNA"/>
</dbReference>
<keyword evidence="3" id="KW-0285">Flavoprotein</keyword>
<evidence type="ECO:0000256" key="6">
    <source>
        <dbReference type="ARBA" id="ARBA00023002"/>
    </source>
</evidence>
<dbReference type="Gene3D" id="3.40.109.10">
    <property type="entry name" value="NADH Oxidase"/>
    <property type="match status" value="1"/>
</dbReference>
<reference evidence="8 9" key="1">
    <citation type="submission" date="2019-07" db="EMBL/GenBank/DDBJ databases">
        <title>Gilliamella genomes.</title>
        <authorList>
            <person name="Zheng H."/>
        </authorList>
    </citation>
    <scope>NUCLEOTIDE SEQUENCE [LARGE SCALE GENOMIC DNA]</scope>
    <source>
        <strain evidence="8 9">W8131</strain>
    </source>
</reference>
<dbReference type="EC" id="1.5.1.34" evidence="8"/>
<keyword evidence="6 8" id="KW-0560">Oxidoreductase</keyword>
<protein>
    <submittedName>
        <fullName evidence="8">Oxygen-insensitive NAD(P)H nitroreductase</fullName>
        <ecNumber evidence="8">1.5.1.34</ecNumber>
    </submittedName>
</protein>
<name>A0A556RKH4_9GAMM</name>
<dbReference type="InterPro" id="IPR000415">
    <property type="entry name" value="Nitroreductase-like"/>
</dbReference>
<dbReference type="CDD" id="cd02149">
    <property type="entry name" value="NfsB-like"/>
    <property type="match status" value="1"/>
</dbReference>
<dbReference type="AlphaFoldDB" id="A0A556RKH4"/>
<evidence type="ECO:0000256" key="2">
    <source>
        <dbReference type="ARBA" id="ARBA00007118"/>
    </source>
</evidence>
<dbReference type="InterPro" id="IPR033878">
    <property type="entry name" value="NfsB-like"/>
</dbReference>
<dbReference type="PANTHER" id="PTHR43673">
    <property type="entry name" value="NAD(P)H NITROREDUCTASE YDGI-RELATED"/>
    <property type="match status" value="1"/>
</dbReference>
<sequence length="215" mass="24603">MNIVEISQKRYTTKHYDKSRKISKDKIEQLLTVLRNSPSSVNSQPWHFYIIDNDAAKNKILPAIAEFNQPRVTDSSHTILFCIKAPLEDAHLVNLLNQEEKDGRLPSSELKQTQDESRRYFVTKNSKTVESQQCWEGKQTYLALGQLLFAAAAIGVDSTPIEGFDCDKMDEILDLKRKGLKSLVIVTLGYRSENDGNAHRPKSRLPEEQIFTFFK</sequence>
<dbReference type="SUPFAM" id="SSF55469">
    <property type="entry name" value="FMN-dependent nitroreductase-like"/>
    <property type="match status" value="1"/>
</dbReference>
<evidence type="ECO:0000256" key="5">
    <source>
        <dbReference type="ARBA" id="ARBA00022857"/>
    </source>
</evidence>
<comment type="caution">
    <text evidence="8">The sequence shown here is derived from an EMBL/GenBank/DDBJ whole genome shotgun (WGS) entry which is preliminary data.</text>
</comment>
<accession>A0A556RKH4</accession>
<dbReference type="InterPro" id="IPR029479">
    <property type="entry name" value="Nitroreductase"/>
</dbReference>
<keyword evidence="4" id="KW-0288">FMN</keyword>
<evidence type="ECO:0000256" key="1">
    <source>
        <dbReference type="ARBA" id="ARBA00001917"/>
    </source>
</evidence>
<proteinExistence type="inferred from homology"/>
<keyword evidence="5" id="KW-0521">NADP</keyword>
<dbReference type="GO" id="GO:0004155">
    <property type="term" value="F:6,7-dihydropteridine reductase activity"/>
    <property type="evidence" value="ECO:0007669"/>
    <property type="project" value="UniProtKB-EC"/>
</dbReference>
<dbReference type="Pfam" id="PF00881">
    <property type="entry name" value="Nitroreductase"/>
    <property type="match status" value="1"/>
</dbReference>
<gene>
    <name evidence="8" type="primary">nfsB</name>
    <name evidence="8" type="ORF">FPQ14_07855</name>
</gene>
<evidence type="ECO:0000259" key="7">
    <source>
        <dbReference type="Pfam" id="PF00881"/>
    </source>
</evidence>
<dbReference type="PANTHER" id="PTHR43673:SF2">
    <property type="entry name" value="NITROREDUCTASE"/>
    <property type="match status" value="1"/>
</dbReference>
<comment type="cofactor">
    <cofactor evidence="1">
        <name>FMN</name>
        <dbReference type="ChEBI" id="CHEBI:58210"/>
    </cofactor>
</comment>